<dbReference type="Proteomes" id="UP000596742">
    <property type="component" value="Unassembled WGS sequence"/>
</dbReference>
<evidence type="ECO:0008006" key="4">
    <source>
        <dbReference type="Google" id="ProtNLM"/>
    </source>
</evidence>
<name>A0A8B6G959_MYTGA</name>
<protein>
    <recommendedName>
        <fullName evidence="4">DDE Tnp4 domain-containing protein</fullName>
    </recommendedName>
</protein>
<evidence type="ECO:0000256" key="1">
    <source>
        <dbReference type="SAM" id="MobiDB-lite"/>
    </source>
</evidence>
<comment type="caution">
    <text evidence="2">The sequence shown here is derived from an EMBL/GenBank/DDBJ whole genome shotgun (WGS) entry which is preliminary data.</text>
</comment>
<evidence type="ECO:0000313" key="2">
    <source>
        <dbReference type="EMBL" id="VDI60677.1"/>
    </source>
</evidence>
<gene>
    <name evidence="2" type="ORF">MGAL_10B035889</name>
</gene>
<feature type="region of interest" description="Disordered" evidence="1">
    <location>
        <begin position="143"/>
        <end position="165"/>
    </location>
</feature>
<evidence type="ECO:0000313" key="3">
    <source>
        <dbReference type="Proteomes" id="UP000596742"/>
    </source>
</evidence>
<keyword evidence="3" id="KW-1185">Reference proteome</keyword>
<reference evidence="2" key="1">
    <citation type="submission" date="2018-11" db="EMBL/GenBank/DDBJ databases">
        <authorList>
            <person name="Alioto T."/>
            <person name="Alioto T."/>
        </authorList>
    </citation>
    <scope>NUCLEOTIDE SEQUENCE</scope>
</reference>
<dbReference type="OrthoDB" id="10049726at2759"/>
<proteinExistence type="predicted"/>
<feature type="compositionally biased region" description="Low complexity" evidence="1">
    <location>
        <begin position="154"/>
        <end position="165"/>
    </location>
</feature>
<dbReference type="EMBL" id="UYJE01008064">
    <property type="protein sequence ID" value="VDI60677.1"/>
    <property type="molecule type" value="Genomic_DNA"/>
</dbReference>
<organism evidence="2 3">
    <name type="scientific">Mytilus galloprovincialis</name>
    <name type="common">Mediterranean mussel</name>
    <dbReference type="NCBI Taxonomy" id="29158"/>
    <lineage>
        <taxon>Eukaryota</taxon>
        <taxon>Metazoa</taxon>
        <taxon>Spiralia</taxon>
        <taxon>Lophotrochozoa</taxon>
        <taxon>Mollusca</taxon>
        <taxon>Bivalvia</taxon>
        <taxon>Autobranchia</taxon>
        <taxon>Pteriomorphia</taxon>
        <taxon>Mytilida</taxon>
        <taxon>Mytiloidea</taxon>
        <taxon>Mytilidae</taxon>
        <taxon>Mytilinae</taxon>
        <taxon>Mytilus</taxon>
    </lineage>
</organism>
<dbReference type="AlphaFoldDB" id="A0A8B6G959"/>
<sequence>MQDFVPHFIGFQHISHEDFVRNHTTPIAKTLFANDSEDAAIIVMDGTYIYLQKSADYEFQRLSYSLHKTELKPMVIYWVPILQTEKNNDAAIIKHMIVVNAEGMNEWLETSDVCVVDRGFRDVVDFLREQGYNVEMPVYLKKGSKTASGRRSQRQQTSNQSEMGR</sequence>
<accession>A0A8B6G959</accession>